<protein>
    <submittedName>
        <fullName evidence="6">Lipopolysaccharide transport periplasmic protein LptA</fullName>
    </submittedName>
</protein>
<dbReference type="InterPro" id="IPR052037">
    <property type="entry name" value="LPS_export_LptA"/>
</dbReference>
<dbReference type="Proteomes" id="UP001375382">
    <property type="component" value="Unassembled WGS sequence"/>
</dbReference>
<keyword evidence="7" id="KW-1185">Reference proteome</keyword>
<evidence type="ECO:0000256" key="1">
    <source>
        <dbReference type="ARBA" id="ARBA00022448"/>
    </source>
</evidence>
<evidence type="ECO:0000256" key="2">
    <source>
        <dbReference type="ARBA" id="ARBA00022729"/>
    </source>
</evidence>
<feature type="chain" id="PRO_5046630872" evidence="4">
    <location>
        <begin position="21"/>
        <end position="162"/>
    </location>
</feature>
<evidence type="ECO:0000313" key="6">
    <source>
        <dbReference type="EMBL" id="MEH8018861.1"/>
    </source>
</evidence>
<proteinExistence type="predicted"/>
<reference evidence="6 7" key="1">
    <citation type="journal article" date="2023" name="Ecotoxicol. Environ. Saf.">
        <title>Mercury remediation potential of mercury-resistant strain Rheinheimera metallidurans sp. nov. isolated from a municipal waste dumping site.</title>
        <authorList>
            <person name="Yadav V."/>
            <person name="Manjhi A."/>
            <person name="Vadakedath N."/>
        </authorList>
    </citation>
    <scope>NUCLEOTIDE SEQUENCE [LARGE SCALE GENOMIC DNA]</scope>
    <source>
        <strain evidence="6 7">E-49</strain>
    </source>
</reference>
<name>A0ABU8CB31_9GAMM</name>
<dbReference type="NCBIfam" id="TIGR03002">
    <property type="entry name" value="outer_YhbN_LptA"/>
    <property type="match status" value="1"/>
</dbReference>
<evidence type="ECO:0000259" key="5">
    <source>
        <dbReference type="Pfam" id="PF03968"/>
    </source>
</evidence>
<dbReference type="RefSeq" id="WP_335737256.1">
    <property type="nucleotide sequence ID" value="NZ_JALAAR010000016.1"/>
</dbReference>
<feature type="domain" description="Organic solvent tolerance-like N-terminal" evidence="5">
    <location>
        <begin position="30"/>
        <end position="138"/>
    </location>
</feature>
<gene>
    <name evidence="6" type="primary">lptA</name>
    <name evidence="6" type="ORF">MN202_16580</name>
</gene>
<dbReference type="InterPro" id="IPR014340">
    <property type="entry name" value="LptA"/>
</dbReference>
<keyword evidence="1" id="KW-0813">Transport</keyword>
<dbReference type="Pfam" id="PF03968">
    <property type="entry name" value="LptD_N"/>
    <property type="match status" value="1"/>
</dbReference>
<evidence type="ECO:0000256" key="4">
    <source>
        <dbReference type="SAM" id="SignalP"/>
    </source>
</evidence>
<sequence length="162" mass="17496">MNNKFLYALLALMLQSAAIAAPDFAKQIEISADNLLSQKGNVATYSENVIITQGAIRIHADALEIDISAGKGKEVYTVSGSPVKYSQQLEDGKVVNAFASEMRYEPANRTLMLNGDAELAQSGSVVKASAIKYNVETQEINAVSDSSRRVTTIITPEEDKQP</sequence>
<dbReference type="PANTHER" id="PTHR36504">
    <property type="entry name" value="LIPOPOLYSACCHARIDE EXPORT SYSTEM PROTEIN LPTA"/>
    <property type="match status" value="1"/>
</dbReference>
<dbReference type="InterPro" id="IPR005653">
    <property type="entry name" value="OstA-like_N"/>
</dbReference>
<keyword evidence="3" id="KW-0574">Periplasm</keyword>
<dbReference type="EMBL" id="JALAAR010000016">
    <property type="protein sequence ID" value="MEH8018861.1"/>
    <property type="molecule type" value="Genomic_DNA"/>
</dbReference>
<evidence type="ECO:0000313" key="7">
    <source>
        <dbReference type="Proteomes" id="UP001375382"/>
    </source>
</evidence>
<feature type="signal peptide" evidence="4">
    <location>
        <begin position="1"/>
        <end position="20"/>
    </location>
</feature>
<dbReference type="PANTHER" id="PTHR36504:SF1">
    <property type="entry name" value="LIPOPOLYSACCHARIDE EXPORT SYSTEM PROTEIN LPTA"/>
    <property type="match status" value="1"/>
</dbReference>
<comment type="caution">
    <text evidence="6">The sequence shown here is derived from an EMBL/GenBank/DDBJ whole genome shotgun (WGS) entry which is preliminary data.</text>
</comment>
<accession>A0ABU8CB31</accession>
<dbReference type="Gene3D" id="2.60.450.10">
    <property type="entry name" value="Lipopolysaccharide (LPS) transport protein A like domain"/>
    <property type="match status" value="1"/>
</dbReference>
<organism evidence="6 7">
    <name type="scientific">Rheinheimera muenzenbergensis</name>
    <dbReference type="NCBI Taxonomy" id="1193628"/>
    <lineage>
        <taxon>Bacteria</taxon>
        <taxon>Pseudomonadati</taxon>
        <taxon>Pseudomonadota</taxon>
        <taxon>Gammaproteobacteria</taxon>
        <taxon>Chromatiales</taxon>
        <taxon>Chromatiaceae</taxon>
        <taxon>Rheinheimera</taxon>
    </lineage>
</organism>
<evidence type="ECO:0000256" key="3">
    <source>
        <dbReference type="ARBA" id="ARBA00022764"/>
    </source>
</evidence>
<keyword evidence="2 4" id="KW-0732">Signal</keyword>